<evidence type="ECO:0000259" key="10">
    <source>
        <dbReference type="Pfam" id="PF04457"/>
    </source>
</evidence>
<accession>K9UAT8</accession>
<organism evidence="13 14">
    <name type="scientific">Chamaesiphon minutus (strain ATCC 27169 / PCC 6605)</name>
    <dbReference type="NCBI Taxonomy" id="1173020"/>
    <lineage>
        <taxon>Bacteria</taxon>
        <taxon>Bacillati</taxon>
        <taxon>Cyanobacteriota</taxon>
        <taxon>Cyanophyceae</taxon>
        <taxon>Gomontiellales</taxon>
        <taxon>Chamaesiphonaceae</taxon>
        <taxon>Chamaesiphon</taxon>
    </lineage>
</organism>
<dbReference type="CDD" id="cd09080">
    <property type="entry name" value="TDP2"/>
    <property type="match status" value="1"/>
</dbReference>
<dbReference type="STRING" id="1173020.Cha6605_0244"/>
<dbReference type="GO" id="GO:1990817">
    <property type="term" value="F:poly(A) RNA polymerase activity"/>
    <property type="evidence" value="ECO:0007669"/>
    <property type="project" value="InterPro"/>
</dbReference>
<dbReference type="Pfam" id="PF04928">
    <property type="entry name" value="PAP_central"/>
    <property type="match status" value="1"/>
</dbReference>
<feature type="domain" description="Endonuclease/exonuclease/phosphatase" evidence="9">
    <location>
        <begin position="149"/>
        <end position="387"/>
    </location>
</feature>
<comment type="cofactor">
    <cofactor evidence="1">
        <name>Mn(2+)</name>
        <dbReference type="ChEBI" id="CHEBI:29035"/>
    </cofactor>
</comment>
<dbReference type="PANTHER" id="PTHR10682:SF10">
    <property type="entry name" value="POLYNUCLEOTIDE ADENYLYLTRANSFERASE"/>
    <property type="match status" value="1"/>
</dbReference>
<dbReference type="InterPro" id="IPR007012">
    <property type="entry name" value="PolA_pol_cen_dom"/>
</dbReference>
<dbReference type="KEGG" id="cmp:Cha6605_0244"/>
<dbReference type="EMBL" id="CP003600">
    <property type="protein sequence ID" value="AFY91546.1"/>
    <property type="molecule type" value="Genomic_DNA"/>
</dbReference>
<dbReference type="Pfam" id="PF20750">
    <property type="entry name" value="PAP_NTPase"/>
    <property type="match status" value="1"/>
</dbReference>
<evidence type="ECO:0000256" key="2">
    <source>
        <dbReference type="ARBA" id="ARBA00001946"/>
    </source>
</evidence>
<dbReference type="SUPFAM" id="SSF81301">
    <property type="entry name" value="Nucleotidyltransferase"/>
    <property type="match status" value="1"/>
</dbReference>
<evidence type="ECO:0000313" key="14">
    <source>
        <dbReference type="Proteomes" id="UP000010366"/>
    </source>
</evidence>
<dbReference type="AlphaFoldDB" id="K9UAT8"/>
<gene>
    <name evidence="13" type="ORF">Cha6605_0244</name>
</gene>
<dbReference type="GO" id="GO:0006397">
    <property type="term" value="P:mRNA processing"/>
    <property type="evidence" value="ECO:0007669"/>
    <property type="project" value="UniProtKB-KW"/>
</dbReference>
<dbReference type="SUPFAM" id="SSF56219">
    <property type="entry name" value="DNase I-like"/>
    <property type="match status" value="1"/>
</dbReference>
<reference evidence="13 14" key="1">
    <citation type="submission" date="2012-05" db="EMBL/GenBank/DDBJ databases">
        <title>Finished chromosome of genome of Chamaesiphon sp. PCC 6605.</title>
        <authorList>
            <consortium name="US DOE Joint Genome Institute"/>
            <person name="Gugger M."/>
            <person name="Coursin T."/>
            <person name="Rippka R."/>
            <person name="Tandeau De Marsac N."/>
            <person name="Huntemann M."/>
            <person name="Wei C.-L."/>
            <person name="Han J."/>
            <person name="Detter J.C."/>
            <person name="Han C."/>
            <person name="Tapia R."/>
            <person name="Chen A."/>
            <person name="Kyrpides N."/>
            <person name="Mavromatis K."/>
            <person name="Markowitz V."/>
            <person name="Szeto E."/>
            <person name="Ivanova N."/>
            <person name="Pagani I."/>
            <person name="Pati A."/>
            <person name="Goodwin L."/>
            <person name="Nordberg H.P."/>
            <person name="Cantor M.N."/>
            <person name="Hua S.X."/>
            <person name="Woyke T."/>
            <person name="Kerfeld C.A."/>
        </authorList>
    </citation>
    <scope>NUCLEOTIDE SEQUENCE [LARGE SCALE GENOMIC DNA]</scope>
    <source>
        <strain evidence="14">ATCC 27169 / PCC 6605</strain>
    </source>
</reference>
<keyword evidence="5" id="KW-0479">Metal-binding</keyword>
<evidence type="ECO:0000259" key="12">
    <source>
        <dbReference type="Pfam" id="PF20750"/>
    </source>
</evidence>
<evidence type="ECO:0000256" key="1">
    <source>
        <dbReference type="ARBA" id="ARBA00001936"/>
    </source>
</evidence>
<dbReference type="Pfam" id="PF03372">
    <property type="entry name" value="Exo_endo_phos"/>
    <property type="match status" value="1"/>
</dbReference>
<dbReference type="PATRIC" id="fig|1173020.3.peg.290"/>
<dbReference type="Gene3D" id="1.10.1410.10">
    <property type="match status" value="1"/>
</dbReference>
<evidence type="ECO:0000256" key="3">
    <source>
        <dbReference type="ARBA" id="ARBA00022664"/>
    </source>
</evidence>
<dbReference type="RefSeq" id="WP_015157741.1">
    <property type="nucleotide sequence ID" value="NC_019697.1"/>
</dbReference>
<dbReference type="PANTHER" id="PTHR10682">
    <property type="entry name" value="POLY A POLYMERASE"/>
    <property type="match status" value="1"/>
</dbReference>
<dbReference type="InterPro" id="IPR048840">
    <property type="entry name" value="PolA_pol_NTPase"/>
</dbReference>
<sequence>MSKQKIEKQKMAMITEVYNRIIWDANLNRNMFIAGFHERISDTIREKPLAQWDDNSDIPWHRVRYIRCNETIVWDRENRIDLISTNNLPEIAWKSEVAGSNRADLAALIANNQVEFQPRDIYTYDRDGWNVFTGAVKSVALDNTLTIVSYNILSNLHDADKIHTNKRLPVILSELAKTNADIIALQEVTPESLAFILATDWVKDYFVSEAPNGNNVKPYGNLIMSRWAFNLVQHQFSGHKRVLVGSWNINDRAVHLANVHLTSDRGDNALQKRTQQLATVIGYLQKQAGDRFIVGDFNTRGNQQDEIIKYGNFIDVWQNLYPDRDGYTFDPTANSLAMLMSLEGKPARLDRILWCPDLESNYQPQAMDLFGCKSFVSDDVQLYPSDHFCVCGVFKISPATTAQNSPDRIDLTAIAPVYESILAIIPPEDLFPSIQAIRQQYDPGFFNIVPHITLLYGFLPDRYFEEVVDLIAPILAKIEPFTVTLADFEIFTHHKSSTAYLRPIVKPEGALHELQAALYRLFPQCYEQSTKTSAGFNPHLSVGQFANSSEAMAKLPQWHPIKFTVDAVSLLSRTRDKPCVVKHIVGVGKLRPKAIENSELIELITEIEPVLTDAQQSHRDTVVAVVKQACTECLGFAASLHLLGSARLGVASSTSDLDVVCLIPDYLTGESFLTRVADCLQGLCDSPEERLCQRSQVVLDAKYPVLRLEIEGISLDLLYTQVAVSDGWETRNIRDLRSQIKDTKSIVGCWEADLIVDLVKQQLRLERFQMLLKAVRSWAKVRGLYGNSWGFLGGFSWSLLCAYTCIDYRGPDKSLAALLANFFQILSQHNWRQTIALTELGKQHQVKLPQDLLPIISSIEPCKNTARNITRSTAKILRDEFARAAEISTNILVGKDAWTSLYEPIDLTIGTNALLSIEILDTDEQCRQKCSDLLESTIIGLTIQLEQLDVFVRPNPQISTSESKSIFTLFLQLRLDCETQTIAKLVNDFIGQLNGVSNTTKLDLSIARNCKNLKPIDPHVVLNQLRSDRIEVKSDNK</sequence>
<name>K9UAT8_CHAP6</name>
<dbReference type="Gene3D" id="3.30.460.10">
    <property type="entry name" value="Beta Polymerase, domain 2"/>
    <property type="match status" value="1"/>
</dbReference>
<comment type="cofactor">
    <cofactor evidence="2">
        <name>Mg(2+)</name>
        <dbReference type="ChEBI" id="CHEBI:18420"/>
    </cofactor>
</comment>
<keyword evidence="3" id="KW-0507">mRNA processing</keyword>
<dbReference type="Gene3D" id="3.90.1140.10">
    <property type="entry name" value="Cyclic phosphodiesterase"/>
    <property type="match status" value="1"/>
</dbReference>
<dbReference type="InterPro" id="IPR036691">
    <property type="entry name" value="Endo/exonu/phosph_ase_sf"/>
</dbReference>
<dbReference type="Pfam" id="PF13563">
    <property type="entry name" value="2_5_RNA_ligase2"/>
    <property type="match status" value="1"/>
</dbReference>
<feature type="domain" description="Poly(A) polymerase nucleotidyltransferase" evidence="12">
    <location>
        <begin position="641"/>
        <end position="759"/>
    </location>
</feature>
<evidence type="ECO:0000256" key="5">
    <source>
        <dbReference type="ARBA" id="ARBA00022723"/>
    </source>
</evidence>
<keyword evidence="14" id="KW-1185">Reference proteome</keyword>
<feature type="domain" description="Poly(A) polymerase central" evidence="11">
    <location>
        <begin position="768"/>
        <end position="903"/>
    </location>
</feature>
<evidence type="ECO:0000256" key="8">
    <source>
        <dbReference type="ARBA" id="ARBA00022842"/>
    </source>
</evidence>
<dbReference type="GO" id="GO:0005524">
    <property type="term" value="F:ATP binding"/>
    <property type="evidence" value="ECO:0007669"/>
    <property type="project" value="UniProtKB-KW"/>
</dbReference>
<proteinExistence type="predicted"/>
<dbReference type="Proteomes" id="UP000010366">
    <property type="component" value="Chromosome"/>
</dbReference>
<dbReference type="Pfam" id="PF04457">
    <property type="entry name" value="MJ1316"/>
    <property type="match status" value="1"/>
</dbReference>
<dbReference type="OrthoDB" id="490222at2"/>
<dbReference type="eggNOG" id="COG1514">
    <property type="taxonomic scope" value="Bacteria"/>
</dbReference>
<evidence type="ECO:0000259" key="11">
    <source>
        <dbReference type="Pfam" id="PF04928"/>
    </source>
</evidence>
<keyword evidence="4" id="KW-0808">Transferase</keyword>
<evidence type="ECO:0000256" key="7">
    <source>
        <dbReference type="ARBA" id="ARBA00022840"/>
    </source>
</evidence>
<dbReference type="eggNOG" id="COG1531">
    <property type="taxonomic scope" value="Bacteria"/>
</dbReference>
<dbReference type="InterPro" id="IPR009097">
    <property type="entry name" value="Cyclic_Pdiesterase"/>
</dbReference>
<keyword evidence="6" id="KW-0547">Nucleotide-binding</keyword>
<evidence type="ECO:0000256" key="4">
    <source>
        <dbReference type="ARBA" id="ARBA00022679"/>
    </source>
</evidence>
<evidence type="ECO:0000259" key="9">
    <source>
        <dbReference type="Pfam" id="PF03372"/>
    </source>
</evidence>
<evidence type="ECO:0000256" key="6">
    <source>
        <dbReference type="ARBA" id="ARBA00022741"/>
    </source>
</evidence>
<dbReference type="SUPFAM" id="SSF81631">
    <property type="entry name" value="PAP/OAS1 substrate-binding domain"/>
    <property type="match status" value="1"/>
</dbReference>
<dbReference type="eggNOG" id="COG5186">
    <property type="taxonomic scope" value="Bacteria"/>
</dbReference>
<keyword evidence="7" id="KW-0067">ATP-binding</keyword>
<dbReference type="InterPro" id="IPR005135">
    <property type="entry name" value="Endo/exonuclease/phosphatase"/>
</dbReference>
<feature type="domain" description="MJ1316 RNA cyclic group end recognition" evidence="10">
    <location>
        <begin position="11"/>
        <end position="76"/>
    </location>
</feature>
<dbReference type="InterPro" id="IPR043519">
    <property type="entry name" value="NT_sf"/>
</dbReference>
<dbReference type="Gene3D" id="3.60.10.10">
    <property type="entry name" value="Endonuclease/exonuclease/phosphatase"/>
    <property type="match status" value="1"/>
</dbReference>
<protein>
    <submittedName>
        <fullName evidence="13">Poly(A) polymerase</fullName>
    </submittedName>
</protein>
<evidence type="ECO:0000313" key="13">
    <source>
        <dbReference type="EMBL" id="AFY91546.1"/>
    </source>
</evidence>
<keyword evidence="8" id="KW-0460">Magnesium</keyword>
<dbReference type="InterPro" id="IPR040459">
    <property type="entry name" value="MJ1316"/>
</dbReference>
<dbReference type="SUPFAM" id="SSF55144">
    <property type="entry name" value="LigT-like"/>
    <property type="match status" value="1"/>
</dbReference>
<dbReference type="eggNOG" id="COG3568">
    <property type="taxonomic scope" value="Bacteria"/>
</dbReference>
<dbReference type="HOGENOM" id="CLU_295915_0_0_3"/>